<reference evidence="2" key="1">
    <citation type="submission" date="2021-01" db="EMBL/GenBank/DDBJ databases">
        <title>Whole genome shotgun sequence of Virgisporangium ochraceum NBRC 16418.</title>
        <authorList>
            <person name="Komaki H."/>
            <person name="Tamura T."/>
        </authorList>
    </citation>
    <scope>NUCLEOTIDE SEQUENCE</scope>
    <source>
        <strain evidence="2">NBRC 16418</strain>
    </source>
</reference>
<dbReference type="Gene3D" id="1.25.40.10">
    <property type="entry name" value="Tetratricopeptide repeat domain"/>
    <property type="match status" value="1"/>
</dbReference>
<feature type="region of interest" description="Disordered" evidence="1">
    <location>
        <begin position="120"/>
        <end position="142"/>
    </location>
</feature>
<organism evidence="2 3">
    <name type="scientific">Virgisporangium ochraceum</name>
    <dbReference type="NCBI Taxonomy" id="65505"/>
    <lineage>
        <taxon>Bacteria</taxon>
        <taxon>Bacillati</taxon>
        <taxon>Actinomycetota</taxon>
        <taxon>Actinomycetes</taxon>
        <taxon>Micromonosporales</taxon>
        <taxon>Micromonosporaceae</taxon>
        <taxon>Virgisporangium</taxon>
    </lineage>
</organism>
<evidence type="ECO:0000313" key="3">
    <source>
        <dbReference type="Proteomes" id="UP000635606"/>
    </source>
</evidence>
<dbReference type="EMBL" id="BOPH01000090">
    <property type="protein sequence ID" value="GIJ71764.1"/>
    <property type="molecule type" value="Genomic_DNA"/>
</dbReference>
<sequence>MRRRTMFRRNAAPERTSPLAAKLARLRYRYLRDRLGEYHPATLEALLEVARVLGNDPAQRDKAIDMYVSLARRVWTEAGPDDPWYLEIVQEAGEVVYLAGQVDRAESMFHEVLDGRRRVLGPHHPDTQVTERSLNRVVGSRG</sequence>
<protein>
    <recommendedName>
        <fullName evidence="4">Tetratricopeptide repeat protein</fullName>
    </recommendedName>
</protein>
<proteinExistence type="predicted"/>
<evidence type="ECO:0000256" key="1">
    <source>
        <dbReference type="SAM" id="MobiDB-lite"/>
    </source>
</evidence>
<gene>
    <name evidence="2" type="ORF">Voc01_066810</name>
</gene>
<dbReference type="AlphaFoldDB" id="A0A8J3ZWQ5"/>
<evidence type="ECO:0008006" key="4">
    <source>
        <dbReference type="Google" id="ProtNLM"/>
    </source>
</evidence>
<dbReference type="Proteomes" id="UP000635606">
    <property type="component" value="Unassembled WGS sequence"/>
</dbReference>
<dbReference type="RefSeq" id="WP_203931632.1">
    <property type="nucleotide sequence ID" value="NZ_BOPH01000090.1"/>
</dbReference>
<dbReference type="Pfam" id="PF13374">
    <property type="entry name" value="TPR_10"/>
    <property type="match status" value="1"/>
</dbReference>
<keyword evidence="3" id="KW-1185">Reference proteome</keyword>
<comment type="caution">
    <text evidence="2">The sequence shown here is derived from an EMBL/GenBank/DDBJ whole genome shotgun (WGS) entry which is preliminary data.</text>
</comment>
<accession>A0A8J3ZWQ5</accession>
<evidence type="ECO:0000313" key="2">
    <source>
        <dbReference type="EMBL" id="GIJ71764.1"/>
    </source>
</evidence>
<name>A0A8J3ZWQ5_9ACTN</name>
<dbReference type="InterPro" id="IPR011990">
    <property type="entry name" value="TPR-like_helical_dom_sf"/>
</dbReference>